<dbReference type="EMBL" id="VOBQ01000002">
    <property type="protein sequence ID" value="TWO72984.1"/>
    <property type="molecule type" value="Genomic_DNA"/>
</dbReference>
<organism evidence="2 3">
    <name type="scientific">Caenimonas sedimenti</name>
    <dbReference type="NCBI Taxonomy" id="2596921"/>
    <lineage>
        <taxon>Bacteria</taxon>
        <taxon>Pseudomonadati</taxon>
        <taxon>Pseudomonadota</taxon>
        <taxon>Betaproteobacteria</taxon>
        <taxon>Burkholderiales</taxon>
        <taxon>Comamonadaceae</taxon>
        <taxon>Caenimonas</taxon>
    </lineage>
</organism>
<dbReference type="RefSeq" id="WP_145890351.1">
    <property type="nucleotide sequence ID" value="NZ_VOBQ01000002.1"/>
</dbReference>
<gene>
    <name evidence="2" type="ORF">FN976_01730</name>
</gene>
<evidence type="ECO:0000313" key="2">
    <source>
        <dbReference type="EMBL" id="TWO72984.1"/>
    </source>
</evidence>
<keyword evidence="1" id="KW-0732">Signal</keyword>
<keyword evidence="3" id="KW-1185">Reference proteome</keyword>
<evidence type="ECO:0008006" key="4">
    <source>
        <dbReference type="Google" id="ProtNLM"/>
    </source>
</evidence>
<dbReference type="Proteomes" id="UP000318199">
    <property type="component" value="Unassembled WGS sequence"/>
</dbReference>
<dbReference type="AlphaFoldDB" id="A0A562ZXW6"/>
<proteinExistence type="predicted"/>
<evidence type="ECO:0000313" key="3">
    <source>
        <dbReference type="Proteomes" id="UP000318199"/>
    </source>
</evidence>
<accession>A0A562ZXW6</accession>
<name>A0A562ZXW6_9BURK</name>
<feature type="signal peptide" evidence="1">
    <location>
        <begin position="1"/>
        <end position="20"/>
    </location>
</feature>
<comment type="caution">
    <text evidence="2">The sequence shown here is derived from an EMBL/GenBank/DDBJ whole genome shotgun (WGS) entry which is preliminary data.</text>
</comment>
<feature type="chain" id="PRO_5022235916" description="Cobalt-zinc-cadmium resistance protein" evidence="1">
    <location>
        <begin position="21"/>
        <end position="118"/>
    </location>
</feature>
<protein>
    <recommendedName>
        <fullName evidence="4">Cobalt-zinc-cadmium resistance protein</fullName>
    </recommendedName>
</protein>
<evidence type="ECO:0000256" key="1">
    <source>
        <dbReference type="SAM" id="SignalP"/>
    </source>
</evidence>
<sequence>MRRFLLLLLAFVLPLQMSWAAAHFCDDEKLVAHAVAAAEHAGHDHGAQADEQSDAKAEKIADACCGAAHGCHGLHHLMGQADLAFLPSVAAQMPAPSGAAPPLGGIHSRIERPNWLAA</sequence>
<reference evidence="2 3" key="1">
    <citation type="submission" date="2019-07" db="EMBL/GenBank/DDBJ databases">
        <title>Caenimonas sedimenti sp. nov., isolated from activated sludge.</title>
        <authorList>
            <person name="Xu J."/>
        </authorList>
    </citation>
    <scope>NUCLEOTIDE SEQUENCE [LARGE SCALE GENOMIC DNA]</scope>
    <source>
        <strain evidence="2 3">HX-9-20</strain>
    </source>
</reference>